<evidence type="ECO:0000313" key="2">
    <source>
        <dbReference type="Proteomes" id="UP000019364"/>
    </source>
</evidence>
<dbReference type="RefSeq" id="WP_036645732.1">
    <property type="nucleotide sequence ID" value="NZ_BAVZ01000001.1"/>
</dbReference>
<proteinExistence type="predicted"/>
<dbReference type="OrthoDB" id="8907997at2"/>
<accession>W7Y6Q5</accession>
<reference evidence="1 2" key="1">
    <citation type="journal article" date="2014" name="Genome Announc.">
        <title>Draft Genome Sequence of Paenibacillus pini JCM 16418T, Isolated from the Rhizosphere of Pine Tree.</title>
        <authorList>
            <person name="Yuki M."/>
            <person name="Oshima K."/>
            <person name="Suda W."/>
            <person name="Oshida Y."/>
            <person name="Kitamura K."/>
            <person name="Iida Y."/>
            <person name="Hattori M."/>
            <person name="Ohkuma M."/>
        </authorList>
    </citation>
    <scope>NUCLEOTIDE SEQUENCE [LARGE SCALE GENOMIC DNA]</scope>
    <source>
        <strain evidence="1 2">JCM 16418</strain>
    </source>
</reference>
<gene>
    <name evidence="1" type="ORF">JCM16418_547</name>
</gene>
<dbReference type="AlphaFoldDB" id="W7Y6Q5"/>
<dbReference type="Proteomes" id="UP000019364">
    <property type="component" value="Unassembled WGS sequence"/>
</dbReference>
<dbReference type="EMBL" id="BAVZ01000001">
    <property type="protein sequence ID" value="GAF06580.1"/>
    <property type="molecule type" value="Genomic_DNA"/>
</dbReference>
<evidence type="ECO:0000313" key="1">
    <source>
        <dbReference type="EMBL" id="GAF06580.1"/>
    </source>
</evidence>
<keyword evidence="2" id="KW-1185">Reference proteome</keyword>
<name>W7Y6Q5_9BACL</name>
<sequence length="184" mass="21929">MAVYKSFIKRALSTALKEFMEKDIYLLHENLNERSITHKVAEYLQREFGAFYNVDCEYNRNFLTPGVSKKINVVQDLYKEIEDLVETKTKLEILTNYEYRELTVYPDIIVHKRGKGKNLLAVEVKKSNSRIHHNFDFRKLSAYTDHSEMNYLHYEYGVFICFDVDNYSFPSITWFKDGHRVNDI</sequence>
<evidence type="ECO:0008006" key="3">
    <source>
        <dbReference type="Google" id="ProtNLM"/>
    </source>
</evidence>
<dbReference type="eggNOG" id="ENOG50330YB">
    <property type="taxonomic scope" value="Bacteria"/>
</dbReference>
<organism evidence="1 2">
    <name type="scientific">Paenibacillus pini JCM 16418</name>
    <dbReference type="NCBI Taxonomy" id="1236976"/>
    <lineage>
        <taxon>Bacteria</taxon>
        <taxon>Bacillati</taxon>
        <taxon>Bacillota</taxon>
        <taxon>Bacilli</taxon>
        <taxon>Bacillales</taxon>
        <taxon>Paenibacillaceae</taxon>
        <taxon>Paenibacillus</taxon>
    </lineage>
</organism>
<protein>
    <recommendedName>
        <fullName evidence="3">Type I restriction enzyme R protein N-terminal domain-containing protein</fullName>
    </recommendedName>
</protein>
<comment type="caution">
    <text evidence="1">The sequence shown here is derived from an EMBL/GenBank/DDBJ whole genome shotgun (WGS) entry which is preliminary data.</text>
</comment>